<keyword evidence="3" id="KW-0863">Zinc-finger</keyword>
<evidence type="ECO:0000256" key="1">
    <source>
        <dbReference type="ARBA" id="ARBA00005690"/>
    </source>
</evidence>
<comment type="similarity">
    <text evidence="1">Belongs to the replication factor A protein 1 family.</text>
</comment>
<proteinExistence type="inferred from homology"/>
<dbReference type="Pfam" id="PF08646">
    <property type="entry name" value="Rep_fac-A_C"/>
    <property type="match status" value="1"/>
</dbReference>
<feature type="domain" description="Replication factor A C-terminal" evidence="6">
    <location>
        <begin position="149"/>
        <end position="238"/>
    </location>
</feature>
<reference evidence="7" key="1">
    <citation type="journal article" date="2022" name="Int. J. Mol. Sci.">
        <title>Draft Genome of Tanacetum Coccineum: Genomic Comparison of Closely Related Tanacetum-Family Plants.</title>
        <authorList>
            <person name="Yamashiro T."/>
            <person name="Shiraishi A."/>
            <person name="Nakayama K."/>
            <person name="Satake H."/>
        </authorList>
    </citation>
    <scope>NUCLEOTIDE SEQUENCE</scope>
</reference>
<dbReference type="InterPro" id="IPR012340">
    <property type="entry name" value="NA-bd_OB-fold"/>
</dbReference>
<sequence>MAAPSHSNRPLFLDELEVDGTDSIIVMVGRVWDVNATTGRYLSTDFVFSDSKVYRGGGQSLRVTLVWYCDYLLYREKTAFVGMVFQYKLYLSSTSSTVIYDNDDIPSLQELRSVTSLVEPNKEMMMVDCSQSREGTVEPNKEMMMTVTFQCKVMIEDIKRKSGWNYPSCGGEKCRKSVSRQAGNFLCETCNRTVDYPVLRYRLEVVVADDTAHTVVVMFHEIATELLKCFADFLIKAEAEVGFCYLIQPHSYIDTNLHIQFAEDDSCLPTAIRNLIGTTHVMELKSHTYYEYGSYESFKCWKINPTDLVDDDASSSNQLITVNGSEPSFKRLARKPSVCAPSKPNEEKMKKRYTEYTDNYSIFVRFASKIYKDSFKYHYKTVYKQSKDRITPSLSDLVKKSLRIHSNTTIRQDGRVQSYCGLTITEIDAWPFSLRVGRKTLKKAALTSAVVYVIEFQKRGLPHAYILLWLEEHLKCRTPSEIDDIISAELPSLTDDPAGYKVVTEYMLHGPCGKDTREGIDVTMFTDWFELNKCDPAARTHTYADIPKQYVWNE</sequence>
<evidence type="ECO:0000256" key="2">
    <source>
        <dbReference type="ARBA" id="ARBA00022723"/>
    </source>
</evidence>
<keyword evidence="4" id="KW-0862">Zinc</keyword>
<evidence type="ECO:0000256" key="3">
    <source>
        <dbReference type="ARBA" id="ARBA00022771"/>
    </source>
</evidence>
<gene>
    <name evidence="7" type="ORF">Tco_0938525</name>
</gene>
<dbReference type="SUPFAM" id="SSF50249">
    <property type="entry name" value="Nucleic acid-binding proteins"/>
    <property type="match status" value="1"/>
</dbReference>
<reference evidence="7" key="2">
    <citation type="submission" date="2022-01" db="EMBL/GenBank/DDBJ databases">
        <authorList>
            <person name="Yamashiro T."/>
            <person name="Shiraishi A."/>
            <person name="Satake H."/>
            <person name="Nakayama K."/>
        </authorList>
    </citation>
    <scope>NUCLEOTIDE SEQUENCE</scope>
</reference>
<evidence type="ECO:0000256" key="4">
    <source>
        <dbReference type="ARBA" id="ARBA00022833"/>
    </source>
</evidence>
<evidence type="ECO:0000313" key="8">
    <source>
        <dbReference type="Proteomes" id="UP001151760"/>
    </source>
</evidence>
<accession>A0ABQ5DHE1</accession>
<dbReference type="InterPro" id="IPR013955">
    <property type="entry name" value="Rep_factor-A_C"/>
</dbReference>
<comment type="caution">
    <text evidence="7">The sequence shown here is derived from an EMBL/GenBank/DDBJ whole genome shotgun (WGS) entry which is preliminary data.</text>
</comment>
<keyword evidence="7" id="KW-0347">Helicase</keyword>
<keyword evidence="5" id="KW-0238">DNA-binding</keyword>
<protein>
    <submittedName>
        <fullName evidence="7">DNA helicase PIF1, ATP-dependent</fullName>
    </submittedName>
</protein>
<dbReference type="GO" id="GO:0004386">
    <property type="term" value="F:helicase activity"/>
    <property type="evidence" value="ECO:0007669"/>
    <property type="project" value="UniProtKB-KW"/>
</dbReference>
<dbReference type="Proteomes" id="UP001151760">
    <property type="component" value="Unassembled WGS sequence"/>
</dbReference>
<dbReference type="EMBL" id="BQNB010015320">
    <property type="protein sequence ID" value="GJT38660.1"/>
    <property type="molecule type" value="Genomic_DNA"/>
</dbReference>
<evidence type="ECO:0000256" key="5">
    <source>
        <dbReference type="ARBA" id="ARBA00023125"/>
    </source>
</evidence>
<keyword evidence="7" id="KW-0378">Hydrolase</keyword>
<name>A0ABQ5DHE1_9ASTR</name>
<keyword evidence="7" id="KW-0067">ATP-binding</keyword>
<dbReference type="PANTHER" id="PTHR47165">
    <property type="entry name" value="OS03G0429900 PROTEIN"/>
    <property type="match status" value="1"/>
</dbReference>
<dbReference type="CDD" id="cd04476">
    <property type="entry name" value="RPA1_DBD_C"/>
    <property type="match status" value="1"/>
</dbReference>
<dbReference type="InterPro" id="IPR047192">
    <property type="entry name" value="Euk_RPA1_DBD_C"/>
</dbReference>
<keyword evidence="2" id="KW-0479">Metal-binding</keyword>
<dbReference type="Gene3D" id="2.40.50.140">
    <property type="entry name" value="Nucleic acid-binding proteins"/>
    <property type="match status" value="1"/>
</dbReference>
<organism evidence="7 8">
    <name type="scientific">Tanacetum coccineum</name>
    <dbReference type="NCBI Taxonomy" id="301880"/>
    <lineage>
        <taxon>Eukaryota</taxon>
        <taxon>Viridiplantae</taxon>
        <taxon>Streptophyta</taxon>
        <taxon>Embryophyta</taxon>
        <taxon>Tracheophyta</taxon>
        <taxon>Spermatophyta</taxon>
        <taxon>Magnoliopsida</taxon>
        <taxon>eudicotyledons</taxon>
        <taxon>Gunneridae</taxon>
        <taxon>Pentapetalae</taxon>
        <taxon>asterids</taxon>
        <taxon>campanulids</taxon>
        <taxon>Asterales</taxon>
        <taxon>Asteraceae</taxon>
        <taxon>Asteroideae</taxon>
        <taxon>Anthemideae</taxon>
        <taxon>Anthemidinae</taxon>
        <taxon>Tanacetum</taxon>
    </lineage>
</organism>
<evidence type="ECO:0000313" key="7">
    <source>
        <dbReference type="EMBL" id="GJT38660.1"/>
    </source>
</evidence>
<evidence type="ECO:0000259" key="6">
    <source>
        <dbReference type="Pfam" id="PF08646"/>
    </source>
</evidence>
<keyword evidence="8" id="KW-1185">Reference proteome</keyword>
<dbReference type="PANTHER" id="PTHR47165:SF4">
    <property type="entry name" value="OS03G0429900 PROTEIN"/>
    <property type="match status" value="1"/>
</dbReference>
<keyword evidence="7" id="KW-0547">Nucleotide-binding</keyword>